<evidence type="ECO:0000256" key="3">
    <source>
        <dbReference type="SAM" id="MobiDB-lite"/>
    </source>
</evidence>
<gene>
    <name evidence="5" type="primary">SPOSA6832_00736</name>
</gene>
<evidence type="ECO:0000259" key="4">
    <source>
        <dbReference type="Pfam" id="PF01926"/>
    </source>
</evidence>
<evidence type="ECO:0000313" key="6">
    <source>
        <dbReference type="Proteomes" id="UP000243876"/>
    </source>
</evidence>
<keyword evidence="2" id="KW-0342">GTP-binding</keyword>
<dbReference type="EMBL" id="CENE01000002">
    <property type="protein sequence ID" value="CEQ39242.1"/>
    <property type="molecule type" value="Genomic_DNA"/>
</dbReference>
<dbReference type="Pfam" id="PF01926">
    <property type="entry name" value="MMR_HSR1"/>
    <property type="match status" value="1"/>
</dbReference>
<accession>A0A0D6EGV3</accession>
<keyword evidence="6" id="KW-1185">Reference proteome</keyword>
<evidence type="ECO:0000313" key="5">
    <source>
        <dbReference type="EMBL" id="CEQ39242.1"/>
    </source>
</evidence>
<dbReference type="PANTHER" id="PTHR45782">
    <property type="entry name" value="MITOCHONDRIAL RIBOSOME-ASSOCIATED GTPASE 1"/>
    <property type="match status" value="1"/>
</dbReference>
<dbReference type="GO" id="GO:0003924">
    <property type="term" value="F:GTPase activity"/>
    <property type="evidence" value="ECO:0007669"/>
    <property type="project" value="TreeGrafter"/>
</dbReference>
<feature type="compositionally biased region" description="Low complexity" evidence="3">
    <location>
        <begin position="489"/>
        <end position="498"/>
    </location>
</feature>
<dbReference type="GO" id="GO:0032543">
    <property type="term" value="P:mitochondrial translation"/>
    <property type="evidence" value="ECO:0007669"/>
    <property type="project" value="TreeGrafter"/>
</dbReference>
<dbReference type="InterPro" id="IPR023179">
    <property type="entry name" value="GTP-bd_ortho_bundle_sf"/>
</dbReference>
<feature type="region of interest" description="Disordered" evidence="3">
    <location>
        <begin position="489"/>
        <end position="575"/>
    </location>
</feature>
<dbReference type="Gene3D" id="1.10.1580.10">
    <property type="match status" value="1"/>
</dbReference>
<feature type="compositionally biased region" description="Low complexity" evidence="3">
    <location>
        <begin position="430"/>
        <end position="463"/>
    </location>
</feature>
<dbReference type="InterPro" id="IPR006073">
    <property type="entry name" value="GTP-bd"/>
</dbReference>
<sequence>MPPPIVPPFGFPHLPASWYIGHMQRALREIQSMVRSHELDLIIETRDARMPLSSINPVFERLLEQQAGGAFGTAAAGIGKTKRLIVYNKADLAQECFQEPLRKALWKHGQQEVIFAESRSDSEVKRVLRTAIRSSPLLCLHLAGASSPCCCSPGLANRPLEGPEDRITMLVAGMPNVGKSSMLNALRRVGVRKGKAASTSSEPGHTRRLSTIIKIATSPPVYIHDTPGIMVPFLGRGIAGQETALKLALTGGIKESLFEGDIVAEYLLWRLRVRAEMRDDGWTDGELLQRLALPADTPLYPPSAFFEALAHRLSAMKRGGHPDVDFAGRWLVQAFREGKLGRWTMDGLGRGGEAIDDSVLRERVVELGGNEQPAGAREMVEEMRERRERRVGYLSRDKETGEAEPMEGSPSPPAATPSSAPASPQPTSAPPAASEPAAAPASSVSEFLASVSSSSTSPSAPCAPSSPPTPLDAPVRTAVSTHLAYLRAQSSSLDLQSSHQAKKSRKADQAKMRDMKRKMHAVAKVGSVKGAGKPGGGGPGGGGMGGKGGKPGWIRGMRGPAGKGLSSARRRNYRR</sequence>
<evidence type="ECO:0000256" key="1">
    <source>
        <dbReference type="ARBA" id="ARBA00022741"/>
    </source>
</evidence>
<feature type="compositionally biased region" description="Basic and acidic residues" evidence="3">
    <location>
        <begin position="378"/>
        <end position="401"/>
    </location>
</feature>
<reference evidence="6" key="1">
    <citation type="submission" date="2015-02" db="EMBL/GenBank/DDBJ databases">
        <authorList>
            <person name="Gon?alves P."/>
        </authorList>
    </citation>
    <scope>NUCLEOTIDE SEQUENCE [LARGE SCALE GENOMIC DNA]</scope>
</reference>
<dbReference type="GO" id="GO:0005739">
    <property type="term" value="C:mitochondrion"/>
    <property type="evidence" value="ECO:0007669"/>
    <property type="project" value="TreeGrafter"/>
</dbReference>
<feature type="compositionally biased region" description="Gly residues" evidence="3">
    <location>
        <begin position="532"/>
        <end position="551"/>
    </location>
</feature>
<dbReference type="Proteomes" id="UP000243876">
    <property type="component" value="Unassembled WGS sequence"/>
</dbReference>
<dbReference type="SUPFAM" id="SSF52540">
    <property type="entry name" value="P-loop containing nucleoside triphosphate hydrolases"/>
    <property type="match status" value="1"/>
</dbReference>
<proteinExistence type="predicted"/>
<dbReference type="InterPro" id="IPR027417">
    <property type="entry name" value="P-loop_NTPase"/>
</dbReference>
<evidence type="ECO:0000256" key="2">
    <source>
        <dbReference type="ARBA" id="ARBA00023134"/>
    </source>
</evidence>
<protein>
    <submittedName>
        <fullName evidence="5">SPOSA6832_00736-mRNA-1:cds</fullName>
    </submittedName>
</protein>
<feature type="compositionally biased region" description="Low complexity" evidence="3">
    <location>
        <begin position="522"/>
        <end position="531"/>
    </location>
</feature>
<dbReference type="Gene3D" id="3.40.50.300">
    <property type="entry name" value="P-loop containing nucleotide triphosphate hydrolases"/>
    <property type="match status" value="1"/>
</dbReference>
<dbReference type="CDD" id="cd01856">
    <property type="entry name" value="YlqF"/>
    <property type="match status" value="1"/>
</dbReference>
<feature type="domain" description="G" evidence="4">
    <location>
        <begin position="169"/>
        <end position="230"/>
    </location>
</feature>
<dbReference type="GO" id="GO:0005525">
    <property type="term" value="F:GTP binding"/>
    <property type="evidence" value="ECO:0007669"/>
    <property type="project" value="UniProtKB-KW"/>
</dbReference>
<name>A0A0D6EGV3_SPOSA</name>
<dbReference type="OrthoDB" id="269151at2759"/>
<organism evidence="5 6">
    <name type="scientific">Sporidiobolus salmonicolor</name>
    <name type="common">Yeast-like fungus</name>
    <name type="synonym">Sporobolomyces salmonicolor</name>
    <dbReference type="NCBI Taxonomy" id="5005"/>
    <lineage>
        <taxon>Eukaryota</taxon>
        <taxon>Fungi</taxon>
        <taxon>Dikarya</taxon>
        <taxon>Basidiomycota</taxon>
        <taxon>Pucciniomycotina</taxon>
        <taxon>Microbotryomycetes</taxon>
        <taxon>Sporidiobolales</taxon>
        <taxon>Sporidiobolaceae</taxon>
        <taxon>Sporobolomyces</taxon>
    </lineage>
</organism>
<dbReference type="AlphaFoldDB" id="A0A0D6EGV3"/>
<feature type="region of interest" description="Disordered" evidence="3">
    <location>
        <begin position="370"/>
        <end position="476"/>
    </location>
</feature>
<keyword evidence="1" id="KW-0547">Nucleotide-binding</keyword>
<dbReference type="PANTHER" id="PTHR45782:SF4">
    <property type="entry name" value="MITOCHONDRIAL RIBOSOME-ASSOCIATED GTPASE 1"/>
    <property type="match status" value="1"/>
</dbReference>